<keyword evidence="6 8" id="KW-0472">Membrane</keyword>
<dbReference type="PANTHER" id="PTHR24161">
    <property type="entry name" value="ANK_REP_REGION DOMAIN-CONTAINING PROTEIN-RELATED"/>
    <property type="match status" value="1"/>
</dbReference>
<organism evidence="10 11">
    <name type="scientific">Blepharisma stoltei</name>
    <dbReference type="NCBI Taxonomy" id="1481888"/>
    <lineage>
        <taxon>Eukaryota</taxon>
        <taxon>Sar</taxon>
        <taxon>Alveolata</taxon>
        <taxon>Ciliophora</taxon>
        <taxon>Postciliodesmatophora</taxon>
        <taxon>Heterotrichea</taxon>
        <taxon>Heterotrichida</taxon>
        <taxon>Blepharismidae</taxon>
        <taxon>Blepharisma</taxon>
    </lineage>
</organism>
<dbReference type="SUPFAM" id="SSF48403">
    <property type="entry name" value="Ankyrin repeat"/>
    <property type="match status" value="1"/>
</dbReference>
<dbReference type="InterPro" id="IPR036770">
    <property type="entry name" value="Ankyrin_rpt-contain_sf"/>
</dbReference>
<keyword evidence="2 8" id="KW-0812">Transmembrane</keyword>
<feature type="domain" description="Palmitoyltransferase DHHC" evidence="9">
    <location>
        <begin position="329"/>
        <end position="456"/>
    </location>
</feature>
<evidence type="ECO:0000256" key="5">
    <source>
        <dbReference type="ARBA" id="ARBA00023043"/>
    </source>
</evidence>
<dbReference type="PROSITE" id="PS50297">
    <property type="entry name" value="ANK_REP_REGION"/>
    <property type="match status" value="3"/>
</dbReference>
<keyword evidence="3" id="KW-0677">Repeat</keyword>
<accession>A0AAU9JLZ1</accession>
<evidence type="ECO:0000256" key="3">
    <source>
        <dbReference type="ARBA" id="ARBA00022737"/>
    </source>
</evidence>
<feature type="transmembrane region" description="Helical" evidence="8">
    <location>
        <begin position="288"/>
        <end position="305"/>
    </location>
</feature>
<dbReference type="Pfam" id="PF00023">
    <property type="entry name" value="Ank"/>
    <property type="match status" value="1"/>
</dbReference>
<sequence length="531" mass="59971">MSEQQLFISAVYKGDVSDVYRILRRTSIEPFSCKDVKGYTALHIGSLNGNLGLVEFLIDYIRQTYRENQLKILTQWSNIPTEEGFIALHLASFKGHHKICEKLVEIGSDIHKVNNQGLGMIHVAAQGDQPLILAYFKERGLDIEKRDEKGGTALHWSSYMGCEMASGVLLAWNAKNNIQDEDGNTPLHLATIAGNSRIVRNLLLKGAKRNIKDGKGRLAIDVAIENHHESLMAMLKEPNWLSECGMKPPLRPPQTSYVSLISFILFFGGGTYTTILFTSQYIPDIPRIIYATLVIITFAVFVIVCSRDPGYLKPEPGMTMLKLYETYEPHLVCSDCMIYRPARSRHCQVCYKCVSKFDHHCPWINNCVGARNLGWFFVFINLIWLTLASTVVINIVALASQEIDLELVDIPYLFFKILAGLLCVFGFVCILPVSFLVTVHYQNFCKNMTTNERFSKSKVSEDDDIKQLAASFVNPNQSKLKNFADMCCNSSLPRRTSGERRKKEISEVSFVEIVKGYNDQYGDSSKVPLIE</sequence>
<reference evidence="10" key="1">
    <citation type="submission" date="2021-09" db="EMBL/GenBank/DDBJ databases">
        <authorList>
            <consortium name="AG Swart"/>
            <person name="Singh M."/>
            <person name="Singh A."/>
            <person name="Seah K."/>
            <person name="Emmerich C."/>
        </authorList>
    </citation>
    <scope>NUCLEOTIDE SEQUENCE</scope>
    <source>
        <strain evidence="10">ATCC30299</strain>
    </source>
</reference>
<feature type="transmembrane region" description="Helical" evidence="8">
    <location>
        <begin position="257"/>
        <end position="282"/>
    </location>
</feature>
<evidence type="ECO:0000256" key="7">
    <source>
        <dbReference type="PROSITE-ProRule" id="PRU00023"/>
    </source>
</evidence>
<dbReference type="Gene3D" id="1.25.40.20">
    <property type="entry name" value="Ankyrin repeat-containing domain"/>
    <property type="match status" value="1"/>
</dbReference>
<dbReference type="PROSITE" id="PS50088">
    <property type="entry name" value="ANK_REPEAT"/>
    <property type="match status" value="3"/>
</dbReference>
<comment type="catalytic activity">
    <reaction evidence="8">
        <text>L-cysteinyl-[protein] + hexadecanoyl-CoA = S-hexadecanoyl-L-cysteinyl-[protein] + CoA</text>
        <dbReference type="Rhea" id="RHEA:36683"/>
        <dbReference type="Rhea" id="RHEA-COMP:10131"/>
        <dbReference type="Rhea" id="RHEA-COMP:11032"/>
        <dbReference type="ChEBI" id="CHEBI:29950"/>
        <dbReference type="ChEBI" id="CHEBI:57287"/>
        <dbReference type="ChEBI" id="CHEBI:57379"/>
        <dbReference type="ChEBI" id="CHEBI:74151"/>
        <dbReference type="EC" id="2.3.1.225"/>
    </reaction>
</comment>
<dbReference type="InterPro" id="IPR002110">
    <property type="entry name" value="Ankyrin_rpt"/>
</dbReference>
<evidence type="ECO:0000256" key="4">
    <source>
        <dbReference type="ARBA" id="ARBA00022989"/>
    </source>
</evidence>
<feature type="repeat" description="ANK" evidence="7">
    <location>
        <begin position="182"/>
        <end position="214"/>
    </location>
</feature>
<keyword evidence="5 7" id="KW-0040">ANK repeat</keyword>
<evidence type="ECO:0000256" key="6">
    <source>
        <dbReference type="ARBA" id="ARBA00023136"/>
    </source>
</evidence>
<evidence type="ECO:0000256" key="1">
    <source>
        <dbReference type="ARBA" id="ARBA00004141"/>
    </source>
</evidence>
<dbReference type="Pfam" id="PF12796">
    <property type="entry name" value="Ank_2"/>
    <property type="match status" value="1"/>
</dbReference>
<keyword evidence="8" id="KW-0012">Acyltransferase</keyword>
<comment type="domain">
    <text evidence="8">The DHHC domain is required for palmitoyltransferase activity.</text>
</comment>
<name>A0AAU9JLZ1_9CILI</name>
<proteinExistence type="inferred from homology"/>
<dbReference type="PANTHER" id="PTHR24161:SF85">
    <property type="entry name" value="PALMITOYLTRANSFERASE HIP14"/>
    <property type="match status" value="1"/>
</dbReference>
<evidence type="ECO:0000259" key="9">
    <source>
        <dbReference type="Pfam" id="PF01529"/>
    </source>
</evidence>
<feature type="transmembrane region" description="Helical" evidence="8">
    <location>
        <begin position="417"/>
        <end position="439"/>
    </location>
</feature>
<feature type="repeat" description="ANK" evidence="7">
    <location>
        <begin position="37"/>
        <end position="59"/>
    </location>
</feature>
<dbReference type="GO" id="GO:0016020">
    <property type="term" value="C:membrane"/>
    <property type="evidence" value="ECO:0007669"/>
    <property type="project" value="UniProtKB-SubCell"/>
</dbReference>
<dbReference type="Pfam" id="PF01529">
    <property type="entry name" value="DHHC"/>
    <property type="match status" value="1"/>
</dbReference>
<dbReference type="GO" id="GO:0019706">
    <property type="term" value="F:protein-cysteine S-palmitoyltransferase activity"/>
    <property type="evidence" value="ECO:0007669"/>
    <property type="project" value="UniProtKB-EC"/>
</dbReference>
<comment type="caution">
    <text evidence="10">The sequence shown here is derived from an EMBL/GenBank/DDBJ whole genome shotgun (WGS) entry which is preliminary data.</text>
</comment>
<dbReference type="SMART" id="SM00248">
    <property type="entry name" value="ANK"/>
    <property type="match status" value="5"/>
</dbReference>
<feature type="repeat" description="ANK" evidence="7">
    <location>
        <begin position="83"/>
        <end position="115"/>
    </location>
</feature>
<evidence type="ECO:0000313" key="11">
    <source>
        <dbReference type="Proteomes" id="UP001162131"/>
    </source>
</evidence>
<keyword evidence="8" id="KW-0808">Transferase</keyword>
<evidence type="ECO:0000313" key="10">
    <source>
        <dbReference type="EMBL" id="CAG9326983.1"/>
    </source>
</evidence>
<dbReference type="Proteomes" id="UP001162131">
    <property type="component" value="Unassembled WGS sequence"/>
</dbReference>
<evidence type="ECO:0000256" key="2">
    <source>
        <dbReference type="ARBA" id="ARBA00022692"/>
    </source>
</evidence>
<dbReference type="EMBL" id="CAJZBQ010000041">
    <property type="protein sequence ID" value="CAG9326983.1"/>
    <property type="molecule type" value="Genomic_DNA"/>
</dbReference>
<comment type="subcellular location">
    <subcellularLocation>
        <location evidence="1">Membrane</location>
        <topology evidence="1">Multi-pass membrane protein</topology>
    </subcellularLocation>
</comment>
<evidence type="ECO:0000256" key="8">
    <source>
        <dbReference type="RuleBase" id="RU079119"/>
    </source>
</evidence>
<keyword evidence="4 8" id="KW-1133">Transmembrane helix</keyword>
<protein>
    <recommendedName>
        <fullName evidence="8">Palmitoyltransferase</fullName>
        <ecNumber evidence="8">2.3.1.225</ecNumber>
    </recommendedName>
</protein>
<dbReference type="InterPro" id="IPR001594">
    <property type="entry name" value="Palmitoyltrfase_DHHC"/>
</dbReference>
<dbReference type="EC" id="2.3.1.225" evidence="8"/>
<keyword evidence="11" id="KW-1185">Reference proteome</keyword>
<dbReference type="PROSITE" id="PS50216">
    <property type="entry name" value="DHHC"/>
    <property type="match status" value="1"/>
</dbReference>
<dbReference type="AlphaFoldDB" id="A0AAU9JLZ1"/>
<comment type="similarity">
    <text evidence="8">Belongs to the DHHC palmitoyltransferase family.</text>
</comment>
<gene>
    <name evidence="10" type="ORF">BSTOLATCC_MIC42242</name>
</gene>
<feature type="transmembrane region" description="Helical" evidence="8">
    <location>
        <begin position="373"/>
        <end position="397"/>
    </location>
</feature>